<protein>
    <recommendedName>
        <fullName evidence="3">Bro-N domain-containing protein</fullName>
    </recommendedName>
</protein>
<comment type="caution">
    <text evidence="1">The sequence shown here is derived from an EMBL/GenBank/DDBJ whole genome shotgun (WGS) entry which is preliminary data.</text>
</comment>
<reference evidence="1" key="1">
    <citation type="submission" date="2016-10" db="EMBL/GenBank/DDBJ databases">
        <authorList>
            <person name="Varghese N."/>
            <person name="Submissions S."/>
        </authorList>
    </citation>
    <scope>NUCLEOTIDE SEQUENCE [LARGE SCALE GENOMIC DNA]</scope>
    <source>
        <strain evidence="1">YR281</strain>
    </source>
</reference>
<organism evidence="1 2">
    <name type="scientific">Paraburkholderia steynii</name>
    <dbReference type="NCBI Taxonomy" id="1245441"/>
    <lineage>
        <taxon>Bacteria</taxon>
        <taxon>Pseudomonadati</taxon>
        <taxon>Pseudomonadota</taxon>
        <taxon>Betaproteobacteria</taxon>
        <taxon>Burkholderiales</taxon>
        <taxon>Burkholderiaceae</taxon>
        <taxon>Paraburkholderia</taxon>
    </lineage>
</organism>
<accession>A0A7Z7BMA2</accession>
<evidence type="ECO:0000313" key="2">
    <source>
        <dbReference type="Proteomes" id="UP000198900"/>
    </source>
</evidence>
<keyword evidence="2" id="KW-1185">Reference proteome</keyword>
<gene>
    <name evidence="1" type="ORF">SAMN04487926_1676</name>
</gene>
<proteinExistence type="predicted"/>
<evidence type="ECO:0008006" key="3">
    <source>
        <dbReference type="Google" id="ProtNLM"/>
    </source>
</evidence>
<dbReference type="Proteomes" id="UP000198900">
    <property type="component" value="Unassembled WGS sequence"/>
</dbReference>
<sequence length="104" mass="11692">MKTVEYVCTTTSRTLVGKLDQDAAWFNMTQVAHLFGIRPDRAAKLLWQVGATGDIDAERDVRWLDHEPCLLSHRAVVSVGYHVNFGRTTAFRNWCASSLGTLCH</sequence>
<name>A0A7Z7BMA2_9BURK</name>
<dbReference type="EMBL" id="FNDI01000067">
    <property type="protein sequence ID" value="SDJ57836.1"/>
    <property type="molecule type" value="Genomic_DNA"/>
</dbReference>
<evidence type="ECO:0000313" key="1">
    <source>
        <dbReference type="EMBL" id="SDJ57836.1"/>
    </source>
</evidence>
<dbReference type="AlphaFoldDB" id="A0A7Z7BMA2"/>